<comment type="caution">
    <text evidence="2">The sequence shown here is derived from an EMBL/GenBank/DDBJ whole genome shotgun (WGS) entry which is preliminary data.</text>
</comment>
<dbReference type="InterPro" id="IPR041602">
    <property type="entry name" value="Quercetinase_C"/>
</dbReference>
<dbReference type="Pfam" id="PF17954">
    <property type="entry name" value="Pirin_C_2"/>
    <property type="match status" value="1"/>
</dbReference>
<dbReference type="EMBL" id="JBCGDP010000005">
    <property type="protein sequence ID" value="MEM0576297.1"/>
    <property type="molecule type" value="Genomic_DNA"/>
</dbReference>
<dbReference type="Gene3D" id="2.60.120.10">
    <property type="entry name" value="Jelly Rolls"/>
    <property type="match status" value="2"/>
</dbReference>
<keyword evidence="3" id="KW-1185">Reference proteome</keyword>
<evidence type="ECO:0000259" key="1">
    <source>
        <dbReference type="Pfam" id="PF17954"/>
    </source>
</evidence>
<dbReference type="InterPro" id="IPR011051">
    <property type="entry name" value="RmlC_Cupin_sf"/>
</dbReference>
<reference evidence="2 3" key="1">
    <citation type="submission" date="2024-03" db="EMBL/GenBank/DDBJ databases">
        <title>Two novel species of the genus Flavobacterium exhibiting potentially degradation of complex polysaccharides.</title>
        <authorList>
            <person name="Lian X."/>
        </authorList>
    </citation>
    <scope>NUCLEOTIDE SEQUENCE [LARGE SCALE GENOMIC DNA]</scope>
    <source>
        <strain evidence="2 3">N6</strain>
    </source>
</reference>
<evidence type="ECO:0000313" key="2">
    <source>
        <dbReference type="EMBL" id="MEM0576297.1"/>
    </source>
</evidence>
<dbReference type="PANTHER" id="PTHR43212:SF3">
    <property type="entry name" value="QUERCETIN 2,3-DIOXYGENASE"/>
    <property type="match status" value="1"/>
</dbReference>
<sequence>MIKQQSAQIYTSTSRGETTLAMKFKRFSTFNFNEYRADSRESFGTIEVINEEILAPSQETTTDLKSNTELLLIPLFGTIQYNDHLNDSHFIKIGQILHATAQKGYSYSIANAYSKDNISYLQIWLKSENSISKTTLTTLAFDSNPKNKLTLIYKSQNTIGFIGVFNGRKDGCYSLKNKNNGAFVYVISGAFEVENRLLETNDGLGLKETEVIEWEALSENAVLMLFEVPL</sequence>
<organism evidence="2 3">
    <name type="scientific">Flavobacterium polysaccharolyticum</name>
    <dbReference type="NCBI Taxonomy" id="3133148"/>
    <lineage>
        <taxon>Bacteria</taxon>
        <taxon>Pseudomonadati</taxon>
        <taxon>Bacteroidota</taxon>
        <taxon>Flavobacteriia</taxon>
        <taxon>Flavobacteriales</taxon>
        <taxon>Flavobacteriaceae</taxon>
        <taxon>Flavobacterium</taxon>
    </lineage>
</organism>
<evidence type="ECO:0000313" key="3">
    <source>
        <dbReference type="Proteomes" id="UP001468798"/>
    </source>
</evidence>
<dbReference type="Proteomes" id="UP001468798">
    <property type="component" value="Unassembled WGS sequence"/>
</dbReference>
<name>A0ABU9NM18_9FLAO</name>
<protein>
    <recommendedName>
        <fullName evidence="1">Quercetin 2,3-dioxygenase C-terminal cupin domain-containing protein</fullName>
    </recommendedName>
</protein>
<feature type="domain" description="Quercetin 2,3-dioxygenase C-terminal cupin" evidence="1">
    <location>
        <begin position="162"/>
        <end position="228"/>
    </location>
</feature>
<dbReference type="SUPFAM" id="SSF51182">
    <property type="entry name" value="RmlC-like cupins"/>
    <property type="match status" value="1"/>
</dbReference>
<dbReference type="InterPro" id="IPR012093">
    <property type="entry name" value="Pirin"/>
</dbReference>
<proteinExistence type="predicted"/>
<dbReference type="PANTHER" id="PTHR43212">
    <property type="entry name" value="QUERCETIN 2,3-DIOXYGENASE"/>
    <property type="match status" value="1"/>
</dbReference>
<dbReference type="InterPro" id="IPR014710">
    <property type="entry name" value="RmlC-like_jellyroll"/>
</dbReference>
<gene>
    <name evidence="2" type="ORF">WFZ86_07285</name>
</gene>
<dbReference type="RefSeq" id="WP_342691326.1">
    <property type="nucleotide sequence ID" value="NZ_JBCGDP010000005.1"/>
</dbReference>
<accession>A0ABU9NM18</accession>